<keyword evidence="3" id="KW-1185">Reference proteome</keyword>
<proteinExistence type="predicted"/>
<accession>A0ABN1K1S9</accession>
<dbReference type="Gene3D" id="3.10.129.10">
    <property type="entry name" value="Hotdog Thioesterase"/>
    <property type="match status" value="1"/>
</dbReference>
<reference evidence="2 3" key="1">
    <citation type="journal article" date="2019" name="Int. J. Syst. Evol. Microbiol.">
        <title>The Global Catalogue of Microorganisms (GCM) 10K type strain sequencing project: providing services to taxonomists for standard genome sequencing and annotation.</title>
        <authorList>
            <consortium name="The Broad Institute Genomics Platform"/>
            <consortium name="The Broad Institute Genome Sequencing Center for Infectious Disease"/>
            <person name="Wu L."/>
            <person name="Ma J."/>
        </authorList>
    </citation>
    <scope>NUCLEOTIDE SEQUENCE [LARGE SCALE GENOMIC DNA]</scope>
    <source>
        <strain evidence="2 3">JCM 15503</strain>
    </source>
</reference>
<organism evidence="2 3">
    <name type="scientific">Ideonella azotifigens</name>
    <dbReference type="NCBI Taxonomy" id="513160"/>
    <lineage>
        <taxon>Bacteria</taxon>
        <taxon>Pseudomonadati</taxon>
        <taxon>Pseudomonadota</taxon>
        <taxon>Betaproteobacteria</taxon>
        <taxon>Burkholderiales</taxon>
        <taxon>Sphaerotilaceae</taxon>
        <taxon>Ideonella</taxon>
    </lineage>
</organism>
<dbReference type="CDD" id="cd03450">
    <property type="entry name" value="NodN"/>
    <property type="match status" value="1"/>
</dbReference>
<dbReference type="RefSeq" id="WP_141289534.1">
    <property type="nucleotide sequence ID" value="NZ_BAAAEW010000014.1"/>
</dbReference>
<dbReference type="Pfam" id="PF01575">
    <property type="entry name" value="MaoC_dehydratas"/>
    <property type="match status" value="1"/>
</dbReference>
<feature type="domain" description="MaoC-like" evidence="1">
    <location>
        <begin position="22"/>
        <end position="128"/>
    </location>
</feature>
<gene>
    <name evidence="2" type="ORF">GCM10009107_26260</name>
</gene>
<dbReference type="InterPro" id="IPR039375">
    <property type="entry name" value="NodN-like"/>
</dbReference>
<name>A0ABN1K1S9_9BURK</name>
<sequence>MSPEPAVSATPPTRIAHLADLASRVGETLGNSGWITIDQARIDRFAEATGDHQWIHVDRERAAQGPFKTTIAHGFLTLSLLPWMFEHGFEVDDVRMGVNYGLNRVRFPAPVPVDSRLRGHFKLLGYEPLEGGAQLLVEVTIEAEGGAKPVCVAESITRRYI</sequence>
<evidence type="ECO:0000313" key="3">
    <source>
        <dbReference type="Proteomes" id="UP001500279"/>
    </source>
</evidence>
<dbReference type="InterPro" id="IPR029069">
    <property type="entry name" value="HotDog_dom_sf"/>
</dbReference>
<dbReference type="InterPro" id="IPR002539">
    <property type="entry name" value="MaoC-like_dom"/>
</dbReference>
<dbReference type="PANTHER" id="PTHR42993">
    <property type="entry name" value="MAOC-LIKE DEHYDRATASE DOMAIN-CONTAINING PROTEIN"/>
    <property type="match status" value="1"/>
</dbReference>
<dbReference type="SUPFAM" id="SSF54637">
    <property type="entry name" value="Thioesterase/thiol ester dehydrase-isomerase"/>
    <property type="match status" value="1"/>
</dbReference>
<comment type="caution">
    <text evidence="2">The sequence shown here is derived from an EMBL/GenBank/DDBJ whole genome shotgun (WGS) entry which is preliminary data.</text>
</comment>
<evidence type="ECO:0000259" key="1">
    <source>
        <dbReference type="Pfam" id="PF01575"/>
    </source>
</evidence>
<dbReference type="EMBL" id="BAAAEW010000014">
    <property type="protein sequence ID" value="GAA0752428.1"/>
    <property type="molecule type" value="Genomic_DNA"/>
</dbReference>
<dbReference type="Proteomes" id="UP001500279">
    <property type="component" value="Unassembled WGS sequence"/>
</dbReference>
<evidence type="ECO:0000313" key="2">
    <source>
        <dbReference type="EMBL" id="GAA0752428.1"/>
    </source>
</evidence>
<protein>
    <submittedName>
        <fullName evidence="2">MaoC family dehydratase</fullName>
    </submittedName>
</protein>
<dbReference type="PANTHER" id="PTHR42993:SF1">
    <property type="entry name" value="MAOC-LIKE DEHYDRATASE DOMAIN-CONTAINING PROTEIN"/>
    <property type="match status" value="1"/>
</dbReference>